<dbReference type="EMBL" id="BK014923">
    <property type="protein sequence ID" value="DAD82649.1"/>
    <property type="molecule type" value="Genomic_DNA"/>
</dbReference>
<dbReference type="Pfam" id="PF12322">
    <property type="entry name" value="T4_baseplate"/>
    <property type="match status" value="1"/>
</dbReference>
<organism evidence="1">
    <name type="scientific">Siphoviridae sp. ctrpg19</name>
    <dbReference type="NCBI Taxonomy" id="2826481"/>
    <lineage>
        <taxon>Viruses</taxon>
        <taxon>Duplodnaviria</taxon>
        <taxon>Heunggongvirae</taxon>
        <taxon>Uroviricota</taxon>
        <taxon>Caudoviricetes</taxon>
    </lineage>
</organism>
<name>A0A8S5MJW7_9CAUD</name>
<evidence type="ECO:0000313" key="1">
    <source>
        <dbReference type="EMBL" id="DAD82649.1"/>
    </source>
</evidence>
<protein>
    <submittedName>
        <fullName evidence="1">Baseplate protein</fullName>
    </submittedName>
</protein>
<proteinExistence type="predicted"/>
<reference evidence="1" key="1">
    <citation type="journal article" date="2021" name="Proc. Natl. Acad. Sci. U.S.A.">
        <title>A Catalog of Tens of Thousands of Viruses from Human Metagenomes Reveals Hidden Associations with Chronic Diseases.</title>
        <authorList>
            <person name="Tisza M.J."/>
            <person name="Buck C.B."/>
        </authorList>
    </citation>
    <scope>NUCLEOTIDE SEQUENCE</scope>
    <source>
        <strain evidence="1">Ctrpg19</strain>
    </source>
</reference>
<accession>A0A8S5MJW7</accession>
<sequence length="250" mass="28639">MSYTITEECKLPSKGLIYDRTVNPEFKIRSMVTEEEMKRLAHTERPYKLLCDIIEDCIVGEKPAVSVYDMCLGDYQYLLQKLRIATYGPEYKISSVCPYCGAESQSVINLAEMELKYIDDNLTELLSISLPVTGKIVGLRLQTPRSIDDTVIKRKELLQKNPLMESDPTLLFTLETVIRTVDGEVLDKIRLERLIRQLPMKDTNKIINTVKKLNDNIGYNMSLKLKCSQCGLDYNSTFRISPEFFGPTED</sequence>
<dbReference type="InterPro" id="IPR024364">
    <property type="entry name" value="Baseplate_phage_T4-like"/>
</dbReference>